<feature type="domain" description="Flavodoxin-like" evidence="2">
    <location>
        <begin position="49"/>
        <end position="202"/>
    </location>
</feature>
<dbReference type="EMBL" id="JSCE01000200">
    <property type="protein sequence ID" value="KHM51394.1"/>
    <property type="molecule type" value="Genomic_DNA"/>
</dbReference>
<dbReference type="PANTHER" id="PTHR39201:SF1">
    <property type="entry name" value="FLAVODOXIN-LIKE DOMAIN-CONTAINING PROTEIN"/>
    <property type="match status" value="1"/>
</dbReference>
<dbReference type="eggNOG" id="COG0716">
    <property type="taxonomic scope" value="Bacteria"/>
</dbReference>
<keyword evidence="4" id="KW-1185">Reference proteome</keyword>
<feature type="signal peptide" evidence="1">
    <location>
        <begin position="1"/>
        <end position="19"/>
    </location>
</feature>
<evidence type="ECO:0000256" key="1">
    <source>
        <dbReference type="SAM" id="SignalP"/>
    </source>
</evidence>
<name>A0A0B2JUP3_9FIRM</name>
<proteinExistence type="predicted"/>
<dbReference type="STRING" id="82374.NZ47_10740"/>
<dbReference type="Pfam" id="PF12682">
    <property type="entry name" value="Flavodoxin_4"/>
    <property type="match status" value="1"/>
</dbReference>
<dbReference type="GO" id="GO:0016651">
    <property type="term" value="F:oxidoreductase activity, acting on NAD(P)H"/>
    <property type="evidence" value="ECO:0007669"/>
    <property type="project" value="UniProtKB-ARBA"/>
</dbReference>
<sequence>MKKILLLCVSLLVVLGIMGCGSDKGKAEVKPDTTSKVTTDTSAPAAKSKILVAYFSVTGNSKQLAENTAKTLGADLYEIRPAKPYTKDDLNYNDESTRATVEQKNDSVRPELADNKAPISNYETIILVHPIWWGQAPRIMDTFVESYDFTGKNMTNICTSGGSDIGTSGDYLQKLTKGKANWKPGKLFTKDASEAEINSWFKALGF</sequence>
<reference evidence="3 4" key="1">
    <citation type="journal article" date="2013" name="PLoS ONE">
        <title>Identification and characterization of three novel lipases belonging to families II and V from Anaerovibrio lipolyticus 5ST.</title>
        <authorList>
            <person name="Prive F."/>
            <person name="Kaderbhai N.N."/>
            <person name="Girdwood S."/>
            <person name="Worgan H.J."/>
            <person name="Pinloche E."/>
            <person name="Scollan N.D."/>
            <person name="Huws S.A."/>
            <person name="Newbold C.J."/>
        </authorList>
    </citation>
    <scope>NUCLEOTIDE SEQUENCE [LARGE SCALE GENOMIC DNA]</scope>
    <source>
        <strain evidence="3 4">5S</strain>
    </source>
</reference>
<feature type="chain" id="PRO_5039593904" description="Flavodoxin-like domain-containing protein" evidence="1">
    <location>
        <begin position="20"/>
        <end position="206"/>
    </location>
</feature>
<dbReference type="Proteomes" id="UP000030993">
    <property type="component" value="Unassembled WGS sequence"/>
</dbReference>
<protein>
    <recommendedName>
        <fullName evidence="2">Flavodoxin-like domain-containing protein</fullName>
    </recommendedName>
</protein>
<evidence type="ECO:0000313" key="4">
    <source>
        <dbReference type="Proteomes" id="UP000030993"/>
    </source>
</evidence>
<comment type="caution">
    <text evidence="3">The sequence shown here is derived from an EMBL/GenBank/DDBJ whole genome shotgun (WGS) entry which is preliminary data.</text>
</comment>
<keyword evidence="1" id="KW-0732">Signal</keyword>
<dbReference type="PROSITE" id="PS51257">
    <property type="entry name" value="PROKAR_LIPOPROTEIN"/>
    <property type="match status" value="1"/>
</dbReference>
<gene>
    <name evidence="3" type="ORF">NZ47_10740</name>
</gene>
<evidence type="ECO:0000259" key="2">
    <source>
        <dbReference type="Pfam" id="PF12682"/>
    </source>
</evidence>
<dbReference type="Gene3D" id="3.40.50.360">
    <property type="match status" value="1"/>
</dbReference>
<dbReference type="InterPro" id="IPR008254">
    <property type="entry name" value="Flavodoxin/NO_synth"/>
</dbReference>
<dbReference type="AlphaFoldDB" id="A0A0B2JUP3"/>
<accession>A0A0B2JUP3</accession>
<dbReference type="GO" id="GO:0010181">
    <property type="term" value="F:FMN binding"/>
    <property type="evidence" value="ECO:0007669"/>
    <property type="project" value="InterPro"/>
</dbReference>
<organism evidence="3 4">
    <name type="scientific">Anaerovibrio lipolyticus</name>
    <dbReference type="NCBI Taxonomy" id="82374"/>
    <lineage>
        <taxon>Bacteria</taxon>
        <taxon>Bacillati</taxon>
        <taxon>Bacillota</taxon>
        <taxon>Negativicutes</taxon>
        <taxon>Selenomonadales</taxon>
        <taxon>Selenomonadaceae</taxon>
        <taxon>Anaerovibrio</taxon>
    </lineage>
</organism>
<dbReference type="InterPro" id="IPR029039">
    <property type="entry name" value="Flavoprotein-like_sf"/>
</dbReference>
<dbReference type="PANTHER" id="PTHR39201">
    <property type="entry name" value="EXPORTED PROTEIN-RELATED"/>
    <property type="match status" value="1"/>
</dbReference>
<dbReference type="RefSeq" id="WP_039210459.1">
    <property type="nucleotide sequence ID" value="NZ_JSCE01000200.1"/>
</dbReference>
<dbReference type="SUPFAM" id="SSF52218">
    <property type="entry name" value="Flavoproteins"/>
    <property type="match status" value="1"/>
</dbReference>
<evidence type="ECO:0000313" key="3">
    <source>
        <dbReference type="EMBL" id="KHM51394.1"/>
    </source>
</evidence>